<dbReference type="PANTHER" id="PTHR19303:SF16">
    <property type="entry name" value="JERKY PROTEIN HOMOLOG-LIKE"/>
    <property type="match status" value="1"/>
</dbReference>
<dbReference type="PANTHER" id="PTHR19303">
    <property type="entry name" value="TRANSPOSON"/>
    <property type="match status" value="1"/>
</dbReference>
<dbReference type="InterPro" id="IPR007889">
    <property type="entry name" value="HTH_Psq"/>
</dbReference>
<dbReference type="OrthoDB" id="5919228at2759"/>
<evidence type="ECO:0000313" key="6">
    <source>
        <dbReference type="EMBL" id="GBN41382.1"/>
    </source>
</evidence>
<protein>
    <submittedName>
        <fullName evidence="6">Jerky-like</fullName>
    </submittedName>
</protein>
<name>A0A4Y2NRN9_ARAVE</name>
<dbReference type="Gene3D" id="1.10.10.60">
    <property type="entry name" value="Homeodomain-like"/>
    <property type="match status" value="1"/>
</dbReference>
<comment type="caution">
    <text evidence="6">The sequence shown here is derived from an EMBL/GenBank/DDBJ whole genome shotgun (WGS) entry which is preliminary data.</text>
</comment>
<keyword evidence="7" id="KW-1185">Reference proteome</keyword>
<evidence type="ECO:0000256" key="3">
    <source>
        <dbReference type="ARBA" id="ARBA00023242"/>
    </source>
</evidence>
<keyword evidence="2" id="KW-0238">DNA-binding</keyword>
<comment type="subcellular location">
    <subcellularLocation>
        <location evidence="1">Nucleus</location>
    </subcellularLocation>
</comment>
<evidence type="ECO:0000259" key="4">
    <source>
        <dbReference type="Pfam" id="PF03221"/>
    </source>
</evidence>
<reference evidence="6 7" key="1">
    <citation type="journal article" date="2019" name="Sci. Rep.">
        <title>Orb-weaving spider Araneus ventricosus genome elucidates the spidroin gene catalogue.</title>
        <authorList>
            <person name="Kono N."/>
            <person name="Nakamura H."/>
            <person name="Ohtoshi R."/>
            <person name="Moran D.A.P."/>
            <person name="Shinohara A."/>
            <person name="Yoshida Y."/>
            <person name="Fujiwara M."/>
            <person name="Mori M."/>
            <person name="Tomita M."/>
            <person name="Arakawa K."/>
        </authorList>
    </citation>
    <scope>NUCLEOTIDE SEQUENCE [LARGE SCALE GENOMIC DNA]</scope>
</reference>
<dbReference type="Proteomes" id="UP000499080">
    <property type="component" value="Unassembled WGS sequence"/>
</dbReference>
<dbReference type="GO" id="GO:0003677">
    <property type="term" value="F:DNA binding"/>
    <property type="evidence" value="ECO:0007669"/>
    <property type="project" value="UniProtKB-KW"/>
</dbReference>
<organism evidence="6 7">
    <name type="scientific">Araneus ventricosus</name>
    <name type="common">Orbweaver spider</name>
    <name type="synonym">Epeira ventricosa</name>
    <dbReference type="NCBI Taxonomy" id="182803"/>
    <lineage>
        <taxon>Eukaryota</taxon>
        <taxon>Metazoa</taxon>
        <taxon>Ecdysozoa</taxon>
        <taxon>Arthropoda</taxon>
        <taxon>Chelicerata</taxon>
        <taxon>Arachnida</taxon>
        <taxon>Araneae</taxon>
        <taxon>Araneomorphae</taxon>
        <taxon>Entelegynae</taxon>
        <taxon>Araneoidea</taxon>
        <taxon>Araneidae</taxon>
        <taxon>Araneus</taxon>
    </lineage>
</organism>
<dbReference type="InterPro" id="IPR036388">
    <property type="entry name" value="WH-like_DNA-bd_sf"/>
</dbReference>
<proteinExistence type="predicted"/>
<keyword evidence="3" id="KW-0539">Nucleus</keyword>
<dbReference type="SUPFAM" id="SSF46689">
    <property type="entry name" value="Homeodomain-like"/>
    <property type="match status" value="1"/>
</dbReference>
<sequence length="109" mass="12514">MSNKWKHSVLCSLKDKLDVIARLDKGESATKLAAEFGIRKATVCDWKKNCSKIEQFSSTTSERTLKKCKTLKVSHYENIDEAICLWFSQERQKGMPISGPLIQEKRHIN</sequence>
<evidence type="ECO:0000256" key="1">
    <source>
        <dbReference type="ARBA" id="ARBA00004123"/>
    </source>
</evidence>
<dbReference type="Pfam" id="PF03221">
    <property type="entry name" value="HTH_Tnp_Tc5"/>
    <property type="match status" value="1"/>
</dbReference>
<dbReference type="EMBL" id="BGPR01009644">
    <property type="protein sequence ID" value="GBN41382.1"/>
    <property type="molecule type" value="Genomic_DNA"/>
</dbReference>
<dbReference type="Gene3D" id="1.10.10.10">
    <property type="entry name" value="Winged helix-like DNA-binding domain superfamily/Winged helix DNA-binding domain"/>
    <property type="match status" value="1"/>
</dbReference>
<feature type="domain" description="HTH psq-type" evidence="5">
    <location>
        <begin position="13"/>
        <end position="56"/>
    </location>
</feature>
<gene>
    <name evidence="6" type="primary">Jrkl_6</name>
    <name evidence="6" type="ORF">AVEN_53705_1</name>
</gene>
<dbReference type="AlphaFoldDB" id="A0A4Y2NRN9"/>
<evidence type="ECO:0000256" key="2">
    <source>
        <dbReference type="ARBA" id="ARBA00023125"/>
    </source>
</evidence>
<dbReference type="InterPro" id="IPR009057">
    <property type="entry name" value="Homeodomain-like_sf"/>
</dbReference>
<feature type="domain" description="HTH CENPB-type" evidence="4">
    <location>
        <begin position="76"/>
        <end position="105"/>
    </location>
</feature>
<accession>A0A4Y2NRN9</accession>
<evidence type="ECO:0000259" key="5">
    <source>
        <dbReference type="Pfam" id="PF04218"/>
    </source>
</evidence>
<evidence type="ECO:0000313" key="7">
    <source>
        <dbReference type="Proteomes" id="UP000499080"/>
    </source>
</evidence>
<dbReference type="GO" id="GO:0005634">
    <property type="term" value="C:nucleus"/>
    <property type="evidence" value="ECO:0007669"/>
    <property type="project" value="UniProtKB-SubCell"/>
</dbReference>
<dbReference type="InterPro" id="IPR006600">
    <property type="entry name" value="HTH_CenpB_DNA-bd_dom"/>
</dbReference>
<dbReference type="InterPro" id="IPR050863">
    <property type="entry name" value="CenT-Element_Derived"/>
</dbReference>
<dbReference type="Pfam" id="PF04218">
    <property type="entry name" value="CENP-B_N"/>
    <property type="match status" value="1"/>
</dbReference>